<gene>
    <name evidence="19" type="ORF">C7389_101182</name>
</gene>
<dbReference type="PROSITE" id="PS52016">
    <property type="entry name" value="TONB_DEPENDENT_REC_3"/>
    <property type="match status" value="1"/>
</dbReference>
<dbReference type="Gene3D" id="2.40.170.20">
    <property type="entry name" value="TonB-dependent receptor, beta-barrel domain"/>
    <property type="match status" value="1"/>
</dbReference>
<evidence type="ECO:0000256" key="7">
    <source>
        <dbReference type="ARBA" id="ARBA00022729"/>
    </source>
</evidence>
<evidence type="ECO:0000313" key="20">
    <source>
        <dbReference type="Proteomes" id="UP000295129"/>
    </source>
</evidence>
<evidence type="ECO:0000256" key="11">
    <source>
        <dbReference type="ARBA" id="ARBA00023136"/>
    </source>
</evidence>
<dbReference type="EMBL" id="SNVV01000001">
    <property type="protein sequence ID" value="TDN56803.1"/>
    <property type="molecule type" value="Genomic_DNA"/>
</dbReference>
<protein>
    <submittedName>
        <fullName evidence="19">Iron complex outermembrane receptor protein</fullName>
    </submittedName>
</protein>
<feature type="domain" description="Secretin/TonB short N-terminal" evidence="18">
    <location>
        <begin position="63"/>
        <end position="114"/>
    </location>
</feature>
<evidence type="ECO:0000256" key="3">
    <source>
        <dbReference type="ARBA" id="ARBA00022448"/>
    </source>
</evidence>
<keyword evidence="10 16" id="KW-0798">TonB box</keyword>
<dbReference type="Gene3D" id="3.55.50.30">
    <property type="match status" value="1"/>
</dbReference>
<dbReference type="InterPro" id="IPR012910">
    <property type="entry name" value="Plug_dom"/>
</dbReference>
<evidence type="ECO:0000256" key="5">
    <source>
        <dbReference type="ARBA" id="ARBA00022496"/>
    </source>
</evidence>
<dbReference type="InterPro" id="IPR037066">
    <property type="entry name" value="Plug_dom_sf"/>
</dbReference>
<proteinExistence type="inferred from homology"/>
<organism evidence="19 20">
    <name type="scientific">Azoarcus indigens</name>
    <dbReference type="NCBI Taxonomy" id="29545"/>
    <lineage>
        <taxon>Bacteria</taxon>
        <taxon>Pseudomonadati</taxon>
        <taxon>Pseudomonadota</taxon>
        <taxon>Betaproteobacteria</taxon>
        <taxon>Rhodocyclales</taxon>
        <taxon>Zoogloeaceae</taxon>
        <taxon>Azoarcus</taxon>
    </lineage>
</organism>
<evidence type="ECO:0000256" key="16">
    <source>
        <dbReference type="RuleBase" id="RU003357"/>
    </source>
</evidence>
<keyword evidence="6 14" id="KW-0812">Transmembrane</keyword>
<evidence type="ECO:0000256" key="2">
    <source>
        <dbReference type="ARBA" id="ARBA00009810"/>
    </source>
</evidence>
<evidence type="ECO:0000256" key="14">
    <source>
        <dbReference type="PROSITE-ProRule" id="PRU01360"/>
    </source>
</evidence>
<comment type="caution">
    <text evidence="19">The sequence shown here is derived from an EMBL/GenBank/DDBJ whole genome shotgun (WGS) entry which is preliminary data.</text>
</comment>
<dbReference type="InterPro" id="IPR000531">
    <property type="entry name" value="Beta-barrel_TonB"/>
</dbReference>
<dbReference type="GO" id="GO:0015891">
    <property type="term" value="P:siderophore transport"/>
    <property type="evidence" value="ECO:0007669"/>
    <property type="project" value="InterPro"/>
</dbReference>
<reference evidence="19 20" key="1">
    <citation type="submission" date="2019-03" db="EMBL/GenBank/DDBJ databases">
        <title>Genomic Encyclopedia of Type Strains, Phase IV (KMG-IV): sequencing the most valuable type-strain genomes for metagenomic binning, comparative biology and taxonomic classification.</title>
        <authorList>
            <person name="Goeker M."/>
        </authorList>
    </citation>
    <scope>NUCLEOTIDE SEQUENCE [LARGE SCALE GENOMIC DNA]</scope>
    <source>
        <strain evidence="19 20">DSM 12121</strain>
    </source>
</reference>
<keyword evidence="3 14" id="KW-0813">Transport</keyword>
<dbReference type="InterPro" id="IPR010917">
    <property type="entry name" value="TonB_rcpt_CS"/>
</dbReference>
<dbReference type="Gene3D" id="2.170.130.10">
    <property type="entry name" value="TonB-dependent receptor, plug domain"/>
    <property type="match status" value="1"/>
</dbReference>
<dbReference type="Proteomes" id="UP000295129">
    <property type="component" value="Unassembled WGS sequence"/>
</dbReference>
<dbReference type="Pfam" id="PF07660">
    <property type="entry name" value="STN"/>
    <property type="match status" value="1"/>
</dbReference>
<feature type="chain" id="PRO_5020564018" evidence="17">
    <location>
        <begin position="34"/>
        <end position="812"/>
    </location>
</feature>
<evidence type="ECO:0000256" key="10">
    <source>
        <dbReference type="ARBA" id="ARBA00023077"/>
    </source>
</evidence>
<keyword evidence="8" id="KW-0408">Iron</keyword>
<accession>A0A4R6EG68</accession>
<evidence type="ECO:0000256" key="6">
    <source>
        <dbReference type="ARBA" id="ARBA00022692"/>
    </source>
</evidence>
<evidence type="ECO:0000256" key="17">
    <source>
        <dbReference type="SAM" id="SignalP"/>
    </source>
</evidence>
<dbReference type="SUPFAM" id="SSF56935">
    <property type="entry name" value="Porins"/>
    <property type="match status" value="1"/>
</dbReference>
<dbReference type="InterPro" id="IPR011662">
    <property type="entry name" value="Secretin/TonB_short_N"/>
</dbReference>
<comment type="subcellular location">
    <subcellularLocation>
        <location evidence="1 14">Cell outer membrane</location>
        <topology evidence="1 14">Multi-pass membrane protein</topology>
    </subcellularLocation>
</comment>
<name>A0A4R6EG68_9RHOO</name>
<evidence type="ECO:0000259" key="18">
    <source>
        <dbReference type="SMART" id="SM00965"/>
    </source>
</evidence>
<dbReference type="GO" id="GO:0009279">
    <property type="term" value="C:cell outer membrane"/>
    <property type="evidence" value="ECO:0007669"/>
    <property type="project" value="UniProtKB-SubCell"/>
</dbReference>
<dbReference type="CDD" id="cd01347">
    <property type="entry name" value="ligand_gated_channel"/>
    <property type="match status" value="1"/>
</dbReference>
<evidence type="ECO:0000256" key="13">
    <source>
        <dbReference type="ARBA" id="ARBA00023237"/>
    </source>
</evidence>
<dbReference type="OrthoDB" id="5346107at2"/>
<keyword evidence="7 17" id="KW-0732">Signal</keyword>
<dbReference type="Pfam" id="PF00593">
    <property type="entry name" value="TonB_dep_Rec_b-barrel"/>
    <property type="match status" value="1"/>
</dbReference>
<dbReference type="InterPro" id="IPR039426">
    <property type="entry name" value="TonB-dep_rcpt-like"/>
</dbReference>
<dbReference type="GO" id="GO:0038023">
    <property type="term" value="F:signaling receptor activity"/>
    <property type="evidence" value="ECO:0007669"/>
    <property type="project" value="InterPro"/>
</dbReference>
<evidence type="ECO:0000256" key="12">
    <source>
        <dbReference type="ARBA" id="ARBA00023170"/>
    </source>
</evidence>
<keyword evidence="5" id="KW-0410">Iron transport</keyword>
<dbReference type="GO" id="GO:0015344">
    <property type="term" value="F:siderophore uptake transmembrane transporter activity"/>
    <property type="evidence" value="ECO:0007669"/>
    <property type="project" value="TreeGrafter"/>
</dbReference>
<sequence length="812" mass="87814">MHRQPPHCRATLRPAALALILALSAAAPATVLAQAGAASSRDYDLPAAPLATTLNTISRGAGLALTVDSALVGKRQAAAVRGRLSPQQALRAALAGSGLELVEGAAGVYTLRALPAPVPAPAASRETTLAPVTVSAERAGDGSAELGYVAKTLSAVGPWEGRELQDTPYAISVVPAELIENIQAISPDQIFKMNPTTQLSWPTLQNDNPYVYLRGFQSSTTARNGLPRDVYGHGTSTEDVERVEILTGLSGFLYGAGNVGGLINYVSKRPTKERYNSVTLGYTGGENFYLHGDFGGPIDADGRFGYRINAVTQDGETGVDHYKVHKDFLSAAFDWHLTDDLLLQVDASRREFHSSRQPYWYMASGVARPSARSLDPTELWSQPWAYSDVDSNRFGANLSWKLSKRLALRAGYLNQYDVREYAAADNTVQANGTYNQSSTLIAPQEQKTKAYNAFVDFSFATGPVQHKLTAGYISTSWRRYDYVLNGATATTLNGASLDSPTHVPEPAWGVVGKGQKWERLAYRKTSVMVGDDIAFNDQWSLLAGVNRATVDNDMTWASPSATPTHYRKSATTPTLSLIYKPLDSLTTYVSYMESLEPGGAASDTYGGYAVTNAGAVLDPLVSEQVVLGAKATLGGMLLTGALFQIDKSLQYYDVSDPTRPAYVQSGRQVHTGLELTATGNLTRNLTLIGGLTLMEARVRKNKQSPALEGKRPVGVSEQMAKIYAEYRIPGFEAITVNGGISYTGKFYGDNANTDKMPAYTLLDAGVRYLTAMGGYPLTLRLNVNNLTDRRYWVNQYYLGDPRTVSLSANLKF</sequence>
<dbReference type="NCBIfam" id="TIGR01783">
    <property type="entry name" value="TonB-siderophor"/>
    <property type="match status" value="1"/>
</dbReference>
<evidence type="ECO:0000313" key="19">
    <source>
        <dbReference type="EMBL" id="TDN56803.1"/>
    </source>
</evidence>
<dbReference type="PROSITE" id="PS01156">
    <property type="entry name" value="TONB_DEPENDENT_REC_2"/>
    <property type="match status" value="1"/>
</dbReference>
<evidence type="ECO:0000256" key="9">
    <source>
        <dbReference type="ARBA" id="ARBA00023065"/>
    </source>
</evidence>
<feature type="signal peptide" evidence="17">
    <location>
        <begin position="1"/>
        <end position="33"/>
    </location>
</feature>
<dbReference type="RefSeq" id="WP_133587434.1">
    <property type="nucleotide sequence ID" value="NZ_SNVV01000001.1"/>
</dbReference>
<dbReference type="Pfam" id="PF07715">
    <property type="entry name" value="Plug"/>
    <property type="match status" value="1"/>
</dbReference>
<keyword evidence="9" id="KW-0406">Ion transport</keyword>
<evidence type="ECO:0000256" key="15">
    <source>
        <dbReference type="PROSITE-ProRule" id="PRU10144"/>
    </source>
</evidence>
<dbReference type="SMART" id="SM00965">
    <property type="entry name" value="STN"/>
    <property type="match status" value="1"/>
</dbReference>
<keyword evidence="11 14" id="KW-0472">Membrane</keyword>
<feature type="short sequence motif" description="TonB C-terminal box" evidence="15">
    <location>
        <begin position="795"/>
        <end position="812"/>
    </location>
</feature>
<keyword evidence="20" id="KW-1185">Reference proteome</keyword>
<dbReference type="InterPro" id="IPR036942">
    <property type="entry name" value="Beta-barrel_TonB_sf"/>
</dbReference>
<keyword evidence="13 14" id="KW-0998">Cell outer membrane</keyword>
<dbReference type="AlphaFoldDB" id="A0A4R6EG68"/>
<comment type="similarity">
    <text evidence="2 14 16">Belongs to the TonB-dependent receptor family.</text>
</comment>
<keyword evidence="4 14" id="KW-1134">Transmembrane beta strand</keyword>
<dbReference type="PANTHER" id="PTHR32552">
    <property type="entry name" value="FERRICHROME IRON RECEPTOR-RELATED"/>
    <property type="match status" value="1"/>
</dbReference>
<dbReference type="InterPro" id="IPR010105">
    <property type="entry name" value="TonB_sidphr_rcpt"/>
</dbReference>
<evidence type="ECO:0000256" key="4">
    <source>
        <dbReference type="ARBA" id="ARBA00022452"/>
    </source>
</evidence>
<dbReference type="PANTHER" id="PTHR32552:SF82">
    <property type="entry name" value="FCUA PROTEIN"/>
    <property type="match status" value="1"/>
</dbReference>
<keyword evidence="12 19" id="KW-0675">Receptor</keyword>
<evidence type="ECO:0000256" key="8">
    <source>
        <dbReference type="ARBA" id="ARBA00023004"/>
    </source>
</evidence>
<evidence type="ECO:0000256" key="1">
    <source>
        <dbReference type="ARBA" id="ARBA00004571"/>
    </source>
</evidence>